<dbReference type="CDD" id="cd00171">
    <property type="entry name" value="Sec7"/>
    <property type="match status" value="1"/>
</dbReference>
<sequence length="2056" mass="225654">MSPPGNGIFVVRGEISTLTTAMRRGSRWSFNTYQDDDKDVLLKSFQELREVLLQVEDLRLVEPSVFLAPFLDVIRSEETTGPVTSLALSAVNKFLSYGLIDPTHSTLATTVENIADAVTHARFVGTDQTSDGVVLMKIIQVLRTLVLSPEGSALSDESMCDIILSCFRLCFEPRLNELVRRTAENALKDIVLLLFMRLPQFVEGGSYNTLKTLKMRSSSMDQSGKRRKYSKTVAKEEPKPVTSSTATATTVPKIVTTVEDAANAASSGEEPVTPVMLTAPNRLKALPLSTTPATPAGVIVDLQGTISQTPKGATSSEGSERQFGESGGGSGGESEQEPVSSQQGHGSEETVPSDPSFVNSVGVRFTSQQADEELPPVATSTTVAHVPYGLPCIRELFRFLISLCNPMDKQNGDVMIHMGLTLLTVTFEVGADSIGRYDSLLAIVKDDLCRNLFALLATERISIFAAGLQLSFLLFESLRAQLKFQLEHYLTRVADMIMNDSPRILYEARELAMDNLLQLWRIPGFAAELYINYDCDLYCSNLFEDLTKLLSKNTLSATQAIYSIHTLSMDALLTIVESIERNCVQAKNGQKPKYMRHSRNNSYATTAKIGLDAPSVSVGAKQQQVVLDLDDPELEDPAACNASEPAVAVENISKFLHSSQSDRTAGSANDSVTDGVPQLLQAASPQKLTHDELAAIKRKKRLLTQGTDLFNQRPEKGIQFLQENGLLNAVLDPHEVAQYLRENSGLDKKMIGEYISKKKNVESRILEVFVKSFDFAGLTIDQALRLYLETFRLPGEAPLISLVMEHFADHWHECNNEPFANTDAAFRLAYAVIMLNMDQHNHNAKRLNVPMTVEDFLRNLRGLNGNSDFDQEMLTKIYHSIRNEEIVMPAEQTGLVRENYLWKVLLRRGATKDGAFHHVFGPQHDRELYRVIQGSTLAALSFVFDKSLDNAPLYQKAIGGFIKSAAIAAHFQLHGDFDALVLTLCKFTTLLTPPPNEANEITACVAFGQNVKAQLAMRTVFGLIHDHGDCMREGWRHTTDVLLQLFKLKLLPKALMEAEDFCESSGKVTLLREPNPLPKTEAGLFSSLYSYLANDGQRQPSYEEQEVIKLSRKCIRDCQIEQIVNESKFLQLESLEELIGCLLTMIVPPEAPKSTAPLYAECTVVFLVELLVKVLIQNRDRLLPVWPRVQEKLYALLVGASSNEYNYLLQRTTVALLKLAIYLMRNEEICSTILQSLRMLLALRPAVILAISKPISIGMYELLKTSAQNIHTEADWVIVFTVLECVGAGAMPPEYASVEQVASVSVGAKSDGAVSSEEDSGLPGDRGYASDSEHSTATIPLVKTVPTPPPVPTQSGQPIPSSPTAGDAGAWIMVNKDTIDLVTGGGSGGGQSPSTPIRHSIQYHCKLLEHSPFALVKCWESLAFIVRNVAHITPYNFESCVRCIRTFVEASMSQTNHQQPQLQQHHPLRKKTAGTSAKDRQRKRADGTSHGAGSGMSSSSSSSVAVDSSDSDSEELPERYQSISIQLLDLMHTLHTRTAQIFRWWAEEGGAVPQCSSLWSQGWSPLLQGIARLATDQRRQVRTSAITCLQRALLVQDLQTLTGLEWAGCFKQVLFPLLQELLQERASSPVEVSLLEESRIRTATIMSKVFLHHLTPLIALPNFQELWLEILDYFERFMTAGSDMLYEAVLESLKNMLLVMHSVCVFHNTDGVTHSMLWDVTWQRISGFLPNLKDELFKHEAVRASVTISGGTGGNTRTAPIATAPTNPPSLAGEQQHVLEGGQINNSSLVGEIVAPRVVLHPTLIPDRSSPPESFVAQHLPPVAPVEVHRTPVHRVAPNNLLMSNTTSSDFSGLPLGLPRVSTLPPPPEPPAAANLLHLTPTHTPALIQHQTPPSTVANIIELPSGGVENQTEASTSQPIPDLEAGNVPISHLLAGSQYPSLQHVPIGIAQSFAPIFVQPNPIAAETSDIYSEYANDPYNLTLQMEHAPGDGTVCAARSHEENKQTTTTADPMPTTSTSTTMTSAQLANVFQSAQYFSFPSAGHIPPGSEMLFGEP</sequence>
<dbReference type="GO" id="GO:0032012">
    <property type="term" value="P:regulation of ARF protein signal transduction"/>
    <property type="evidence" value="ECO:0007669"/>
    <property type="project" value="InterPro"/>
</dbReference>
<dbReference type="Pfam" id="PF23325">
    <property type="entry name" value="TPR_28"/>
    <property type="match status" value="1"/>
</dbReference>
<dbReference type="GO" id="GO:0010256">
    <property type="term" value="P:endomembrane system organization"/>
    <property type="evidence" value="ECO:0007669"/>
    <property type="project" value="UniProtKB-ARBA"/>
</dbReference>
<organism evidence="7 8">
    <name type="scientific">Anopheles dirus</name>
    <dbReference type="NCBI Taxonomy" id="7168"/>
    <lineage>
        <taxon>Eukaryota</taxon>
        <taxon>Metazoa</taxon>
        <taxon>Ecdysozoa</taxon>
        <taxon>Arthropoda</taxon>
        <taxon>Hexapoda</taxon>
        <taxon>Insecta</taxon>
        <taxon>Pterygota</taxon>
        <taxon>Neoptera</taxon>
        <taxon>Endopterygota</taxon>
        <taxon>Diptera</taxon>
        <taxon>Nematocera</taxon>
        <taxon>Culicoidea</taxon>
        <taxon>Culicidae</taxon>
        <taxon>Anophelinae</taxon>
        <taxon>Anopheles</taxon>
    </lineage>
</organism>
<dbReference type="Pfam" id="PF12783">
    <property type="entry name" value="Sec7-like_HUS"/>
    <property type="match status" value="1"/>
</dbReference>
<dbReference type="Gene3D" id="1.10.220.20">
    <property type="match status" value="1"/>
</dbReference>
<dbReference type="InterPro" id="IPR023394">
    <property type="entry name" value="Sec7_C_sf"/>
</dbReference>
<dbReference type="GO" id="GO:0005794">
    <property type="term" value="C:Golgi apparatus"/>
    <property type="evidence" value="ECO:0007669"/>
    <property type="project" value="UniProtKB-SubCell"/>
</dbReference>
<dbReference type="PROSITE" id="PS50190">
    <property type="entry name" value="SEC7"/>
    <property type="match status" value="1"/>
</dbReference>
<dbReference type="GO" id="GO:0005793">
    <property type="term" value="C:endoplasmic reticulum-Golgi intermediate compartment"/>
    <property type="evidence" value="ECO:0007669"/>
    <property type="project" value="UniProtKB-SubCell"/>
</dbReference>
<dbReference type="SUPFAM" id="SSF48425">
    <property type="entry name" value="Sec7 domain"/>
    <property type="match status" value="1"/>
</dbReference>
<evidence type="ECO:0000256" key="5">
    <source>
        <dbReference type="SAM" id="MobiDB-lite"/>
    </source>
</evidence>
<feature type="compositionally biased region" description="Polar residues" evidence="5">
    <location>
        <begin position="1354"/>
        <end position="1364"/>
    </location>
</feature>
<dbReference type="Pfam" id="PF01369">
    <property type="entry name" value="Sec7"/>
    <property type="match status" value="1"/>
</dbReference>
<dbReference type="SUPFAM" id="SSF48371">
    <property type="entry name" value="ARM repeat"/>
    <property type="match status" value="1"/>
</dbReference>
<dbReference type="VEuPathDB" id="VectorBase:ADIR009878"/>
<protein>
    <recommendedName>
        <fullName evidence="6">SEC7 domain-containing protein</fullName>
    </recommendedName>
</protein>
<comment type="subcellular location">
    <subcellularLocation>
        <location evidence="2">Endoplasmic reticulum-Golgi intermediate compartment</location>
    </subcellularLocation>
    <subcellularLocation>
        <location evidence="1">Golgi apparatus</location>
        <location evidence="1">cis-Golgi network</location>
    </subcellularLocation>
</comment>
<keyword evidence="4" id="KW-0333">Golgi apparatus</keyword>
<dbReference type="EnsemblMetazoa" id="ADIR009878-RA">
    <property type="protein sequence ID" value="ADIR009878-PA"/>
    <property type="gene ID" value="ADIR009878"/>
</dbReference>
<feature type="region of interest" description="Disordered" evidence="5">
    <location>
        <begin position="308"/>
        <end position="358"/>
    </location>
</feature>
<evidence type="ECO:0000256" key="1">
    <source>
        <dbReference type="ARBA" id="ARBA00004222"/>
    </source>
</evidence>
<dbReference type="Gene3D" id="1.10.1000.11">
    <property type="entry name" value="Arf Nucleotide-binding Site Opener,domain 2"/>
    <property type="match status" value="1"/>
</dbReference>
<feature type="domain" description="SEC7" evidence="6">
    <location>
        <begin position="692"/>
        <end position="884"/>
    </location>
</feature>
<evidence type="ECO:0000256" key="3">
    <source>
        <dbReference type="ARBA" id="ARBA00022448"/>
    </source>
</evidence>
<proteinExistence type="predicted"/>
<dbReference type="GO" id="GO:0005085">
    <property type="term" value="F:guanyl-nucleotide exchange factor activity"/>
    <property type="evidence" value="ECO:0007669"/>
    <property type="project" value="InterPro"/>
</dbReference>
<keyword evidence="3" id="KW-0813">Transport</keyword>
<reference evidence="8" key="1">
    <citation type="submission" date="2013-03" db="EMBL/GenBank/DDBJ databases">
        <title>The Genome Sequence of Anopheles dirus WRAIR2.</title>
        <authorList>
            <consortium name="The Broad Institute Genomics Platform"/>
            <person name="Neafsey D.E."/>
            <person name="Walton C."/>
            <person name="Walker B."/>
            <person name="Young S.K."/>
            <person name="Zeng Q."/>
            <person name="Gargeya S."/>
            <person name="Fitzgerald M."/>
            <person name="Haas B."/>
            <person name="Abouelleil A."/>
            <person name="Allen A.W."/>
            <person name="Alvarado L."/>
            <person name="Arachchi H.M."/>
            <person name="Berlin A.M."/>
            <person name="Chapman S.B."/>
            <person name="Gainer-Dewar J."/>
            <person name="Goldberg J."/>
            <person name="Griggs A."/>
            <person name="Gujja S."/>
            <person name="Hansen M."/>
            <person name="Howarth C."/>
            <person name="Imamovic A."/>
            <person name="Ireland A."/>
            <person name="Larimer J."/>
            <person name="McCowan C."/>
            <person name="Murphy C."/>
            <person name="Pearson M."/>
            <person name="Poon T.W."/>
            <person name="Priest M."/>
            <person name="Roberts A."/>
            <person name="Saif S."/>
            <person name="Shea T."/>
            <person name="Sisk P."/>
            <person name="Sykes S."/>
            <person name="Wortman J."/>
            <person name="Nusbaum C."/>
            <person name="Birren B."/>
        </authorList>
    </citation>
    <scope>NUCLEOTIDE SEQUENCE [LARGE SCALE GENOMIC DNA]</scope>
    <source>
        <strain evidence="8">WRAIR2</strain>
    </source>
</reference>
<feature type="compositionally biased region" description="Low complexity" evidence="5">
    <location>
        <begin position="2006"/>
        <end position="2020"/>
    </location>
</feature>
<dbReference type="InterPro" id="IPR016024">
    <property type="entry name" value="ARM-type_fold"/>
</dbReference>
<dbReference type="PANTHER" id="PTHR10663">
    <property type="entry name" value="GUANYL-NUCLEOTIDE EXCHANGE FACTOR"/>
    <property type="match status" value="1"/>
</dbReference>
<evidence type="ECO:0000256" key="4">
    <source>
        <dbReference type="ARBA" id="ARBA00023034"/>
    </source>
</evidence>
<feature type="region of interest" description="Disordered" evidence="5">
    <location>
        <begin position="216"/>
        <end position="248"/>
    </location>
</feature>
<dbReference type="GO" id="GO:0016197">
    <property type="term" value="P:endosomal transport"/>
    <property type="evidence" value="ECO:0007669"/>
    <property type="project" value="UniProtKB-ARBA"/>
</dbReference>
<dbReference type="Proteomes" id="UP000075884">
    <property type="component" value="Unassembled WGS sequence"/>
</dbReference>
<dbReference type="SMART" id="SM00222">
    <property type="entry name" value="Sec7"/>
    <property type="match status" value="1"/>
</dbReference>
<dbReference type="STRING" id="7168.A0A182NQE3"/>
<evidence type="ECO:0000256" key="2">
    <source>
        <dbReference type="ARBA" id="ARBA00004399"/>
    </source>
</evidence>
<evidence type="ECO:0000259" key="6">
    <source>
        <dbReference type="PROSITE" id="PS50190"/>
    </source>
</evidence>
<feature type="region of interest" description="Disordered" evidence="5">
    <location>
        <begin position="1455"/>
        <end position="1512"/>
    </location>
</feature>
<reference evidence="7" key="2">
    <citation type="submission" date="2020-05" db="UniProtKB">
        <authorList>
            <consortium name="EnsemblMetazoa"/>
        </authorList>
    </citation>
    <scope>IDENTIFICATION</scope>
    <source>
        <strain evidence="7">WRAIR2</strain>
    </source>
</reference>
<keyword evidence="8" id="KW-1185">Reference proteome</keyword>
<dbReference type="InterPro" id="IPR035999">
    <property type="entry name" value="Sec7_dom_sf"/>
</dbReference>
<dbReference type="FunFam" id="1.10.1000.11:FF:000007">
    <property type="entry name" value="Golgi-specific brefeldin A-resistance guanine nucleotide exchange factor 1"/>
    <property type="match status" value="1"/>
</dbReference>
<dbReference type="InterPro" id="IPR000904">
    <property type="entry name" value="Sec7_dom"/>
</dbReference>
<evidence type="ECO:0000313" key="7">
    <source>
        <dbReference type="EnsemblMetazoa" id="ADIR009878-PA"/>
    </source>
</evidence>
<dbReference type="PANTHER" id="PTHR10663:SF388">
    <property type="entry name" value="GOLGI-SPECIFIC BREFELDIN A-RESISTANCE GUANINE NUCLEOTIDE EXCHANGE FACTOR 1"/>
    <property type="match status" value="1"/>
</dbReference>
<feature type="compositionally biased region" description="Low complexity" evidence="5">
    <location>
        <begin position="1489"/>
        <end position="1508"/>
    </location>
</feature>
<feature type="region of interest" description="Disordered" evidence="5">
    <location>
        <begin position="1309"/>
        <end position="1367"/>
    </location>
</feature>
<name>A0A182NQE3_9DIPT</name>
<dbReference type="InterPro" id="IPR032691">
    <property type="entry name" value="Mon2/Sec7/BIG1-like_HUS"/>
</dbReference>
<feature type="region of interest" description="Disordered" evidence="5">
    <location>
        <begin position="1999"/>
        <end position="2020"/>
    </location>
</feature>
<accession>A0A182NQE3</accession>
<dbReference type="InterPro" id="IPR056604">
    <property type="entry name" value="GBF1-like_TPR"/>
</dbReference>
<evidence type="ECO:0000313" key="8">
    <source>
        <dbReference type="Proteomes" id="UP000075884"/>
    </source>
</evidence>